<comment type="caution">
    <text evidence="1">The sequence shown here is derived from an EMBL/GenBank/DDBJ whole genome shotgun (WGS) entry which is preliminary data.</text>
</comment>
<gene>
    <name evidence="1" type="ORF">FCH28_30575</name>
</gene>
<organism evidence="1 2">
    <name type="scientific">Streptomyces piniterrae</name>
    <dbReference type="NCBI Taxonomy" id="2571125"/>
    <lineage>
        <taxon>Bacteria</taxon>
        <taxon>Bacillati</taxon>
        <taxon>Actinomycetota</taxon>
        <taxon>Actinomycetes</taxon>
        <taxon>Kitasatosporales</taxon>
        <taxon>Streptomycetaceae</taxon>
        <taxon>Streptomyces</taxon>
    </lineage>
</organism>
<dbReference type="AlphaFoldDB" id="A0A4U0MUH3"/>
<dbReference type="RefSeq" id="WP_136743409.1">
    <property type="nucleotide sequence ID" value="NZ_SUMB01000012.1"/>
</dbReference>
<sequence length="179" mass="20710">MKTSQSPPDACSPYVDPQVVEVAALDERSMLAVVDRVLDDPCEAPEGKRLAWEEMLVAHTWARLPGPDRHIENNELRIDDHDNKVRRVLVPYERADGSIWVTVPETSVWYPFLLRVNKSFGTGYSDGLEYDEFIEMTIDVNWSFWWHPGQGRAMLDQAVDRLLQQGWRHANLQSKSRFE</sequence>
<evidence type="ECO:0000313" key="1">
    <source>
        <dbReference type="EMBL" id="TJZ44650.1"/>
    </source>
</evidence>
<keyword evidence="2" id="KW-1185">Reference proteome</keyword>
<dbReference type="Proteomes" id="UP000308697">
    <property type="component" value="Unassembled WGS sequence"/>
</dbReference>
<evidence type="ECO:0000313" key="2">
    <source>
        <dbReference type="Proteomes" id="UP000308697"/>
    </source>
</evidence>
<proteinExistence type="predicted"/>
<dbReference type="EMBL" id="SUMB01000012">
    <property type="protein sequence ID" value="TJZ44650.1"/>
    <property type="molecule type" value="Genomic_DNA"/>
</dbReference>
<accession>A0A4U0MUH3</accession>
<protein>
    <submittedName>
        <fullName evidence="1">Uncharacterized protein</fullName>
    </submittedName>
</protein>
<reference evidence="1 2" key="1">
    <citation type="submission" date="2019-04" db="EMBL/GenBank/DDBJ databases">
        <title>Streptomyces piniterrae sp. nov., a heliquinomycin-producing actinomycete isolated from rhizosphere soil of Pinus yunnanensis.</title>
        <authorList>
            <person name="Zhuang X."/>
            <person name="Zhao J."/>
        </authorList>
    </citation>
    <scope>NUCLEOTIDE SEQUENCE [LARGE SCALE GENOMIC DNA]</scope>
    <source>
        <strain evidence="2">jys28</strain>
    </source>
</reference>
<dbReference type="OrthoDB" id="4315814at2"/>
<name>A0A4U0MUH3_9ACTN</name>